<dbReference type="EMBL" id="MDYQ01000241">
    <property type="protein sequence ID" value="PRP78087.1"/>
    <property type="molecule type" value="Genomic_DNA"/>
</dbReference>
<sequence length="298" mass="31741">MGRSVQREDGTGELEQWRAGRTYQLQGAGGGAEVAGGIQITSTRAEHSTSDRFNDGDGVSAQRGWQGTSSYGDSEEDMGAVFGDRLPDRGNQIRTLKREHGGPAISNVGRAWLENQRRLLPKDSREVGNTNGGFDGVGRGQQSESVLHGILDTSVFGGQRIGAYVGEGGRLLGGTTVRDHTADLEKIVRSGIRATIVVLDWPSQLWQPILRRITVDALVLGQSKTVVEEGTCRGKIPEPWKGDWTMLAVRVDGTNTSTSHSSEGRADGAVPRKLPRASRGGSTDESSSYADAAVAGGQ</sequence>
<evidence type="ECO:0000313" key="2">
    <source>
        <dbReference type="EMBL" id="PRP78087.1"/>
    </source>
</evidence>
<feature type="compositionally biased region" description="Polar residues" evidence="1">
    <location>
        <begin position="280"/>
        <end position="289"/>
    </location>
</feature>
<evidence type="ECO:0000313" key="3">
    <source>
        <dbReference type="Proteomes" id="UP000241769"/>
    </source>
</evidence>
<name>A0A2P6N2A4_9EUKA</name>
<protein>
    <submittedName>
        <fullName evidence="2">Uncharacterized protein</fullName>
    </submittedName>
</protein>
<organism evidence="2 3">
    <name type="scientific">Planoprotostelium fungivorum</name>
    <dbReference type="NCBI Taxonomy" id="1890364"/>
    <lineage>
        <taxon>Eukaryota</taxon>
        <taxon>Amoebozoa</taxon>
        <taxon>Evosea</taxon>
        <taxon>Variosea</taxon>
        <taxon>Cavosteliida</taxon>
        <taxon>Cavosteliaceae</taxon>
        <taxon>Planoprotostelium</taxon>
    </lineage>
</organism>
<dbReference type="Proteomes" id="UP000241769">
    <property type="component" value="Unassembled WGS sequence"/>
</dbReference>
<dbReference type="AlphaFoldDB" id="A0A2P6N2A4"/>
<accession>A0A2P6N2A4</accession>
<evidence type="ECO:0000256" key="1">
    <source>
        <dbReference type="SAM" id="MobiDB-lite"/>
    </source>
</evidence>
<comment type="caution">
    <text evidence="2">The sequence shown here is derived from an EMBL/GenBank/DDBJ whole genome shotgun (WGS) entry which is preliminary data.</text>
</comment>
<gene>
    <name evidence="2" type="ORF">PROFUN_13896</name>
</gene>
<proteinExistence type="predicted"/>
<feature type="region of interest" description="Disordered" evidence="1">
    <location>
        <begin position="44"/>
        <end position="79"/>
    </location>
</feature>
<feature type="compositionally biased region" description="Basic and acidic residues" evidence="1">
    <location>
        <begin position="44"/>
        <end position="55"/>
    </location>
</feature>
<feature type="region of interest" description="Disordered" evidence="1">
    <location>
        <begin position="254"/>
        <end position="298"/>
    </location>
</feature>
<feature type="compositionally biased region" description="Polar residues" evidence="1">
    <location>
        <begin position="63"/>
        <end position="72"/>
    </location>
</feature>
<dbReference type="InParanoid" id="A0A2P6N2A4"/>
<keyword evidence="3" id="KW-1185">Reference proteome</keyword>
<reference evidence="2 3" key="1">
    <citation type="journal article" date="2018" name="Genome Biol. Evol.">
        <title>Multiple Roots of Fruiting Body Formation in Amoebozoa.</title>
        <authorList>
            <person name="Hillmann F."/>
            <person name="Forbes G."/>
            <person name="Novohradska S."/>
            <person name="Ferling I."/>
            <person name="Riege K."/>
            <person name="Groth M."/>
            <person name="Westermann M."/>
            <person name="Marz M."/>
            <person name="Spaller T."/>
            <person name="Winckler T."/>
            <person name="Schaap P."/>
            <person name="Glockner G."/>
        </authorList>
    </citation>
    <scope>NUCLEOTIDE SEQUENCE [LARGE SCALE GENOMIC DNA]</scope>
    <source>
        <strain evidence="2 3">Jena</strain>
    </source>
</reference>